<feature type="transmembrane region" description="Helical" evidence="9">
    <location>
        <begin position="83"/>
        <end position="109"/>
    </location>
</feature>
<keyword evidence="12" id="KW-1185">Reference proteome</keyword>
<dbReference type="PANTHER" id="PTHR43386:SF5">
    <property type="entry name" value="PUTRESCINE EXPORT SYSTEM PERMEASE PROTEIN SAPC"/>
    <property type="match status" value="1"/>
</dbReference>
<evidence type="ECO:0000256" key="7">
    <source>
        <dbReference type="ARBA" id="ARBA00023136"/>
    </source>
</evidence>
<dbReference type="OrthoDB" id="9805884at2"/>
<feature type="transmembrane region" description="Helical" evidence="9">
    <location>
        <begin position="247"/>
        <end position="270"/>
    </location>
</feature>
<dbReference type="InterPro" id="IPR035906">
    <property type="entry name" value="MetI-like_sf"/>
</dbReference>
<keyword evidence="2 9" id="KW-0813">Transport</keyword>
<keyword evidence="4" id="KW-0997">Cell inner membrane</keyword>
<dbReference type="AlphaFoldDB" id="A0A4R6UIT6"/>
<evidence type="ECO:0000313" key="11">
    <source>
        <dbReference type="EMBL" id="TDQ46808.1"/>
    </source>
</evidence>
<evidence type="ECO:0000256" key="5">
    <source>
        <dbReference type="ARBA" id="ARBA00022692"/>
    </source>
</evidence>
<evidence type="ECO:0000256" key="1">
    <source>
        <dbReference type="ARBA" id="ARBA00004429"/>
    </source>
</evidence>
<dbReference type="SUPFAM" id="SSF161098">
    <property type="entry name" value="MetI-like"/>
    <property type="match status" value="1"/>
</dbReference>
<dbReference type="GO" id="GO:0055085">
    <property type="term" value="P:transmembrane transport"/>
    <property type="evidence" value="ECO:0007669"/>
    <property type="project" value="InterPro"/>
</dbReference>
<evidence type="ECO:0000256" key="9">
    <source>
        <dbReference type="RuleBase" id="RU363032"/>
    </source>
</evidence>
<protein>
    <submittedName>
        <fullName evidence="11">Dipeptide transport system permease protein</fullName>
    </submittedName>
</protein>
<evidence type="ECO:0000256" key="8">
    <source>
        <dbReference type="ARBA" id="ARBA00024202"/>
    </source>
</evidence>
<dbReference type="PANTHER" id="PTHR43386">
    <property type="entry name" value="OLIGOPEPTIDE TRANSPORT SYSTEM PERMEASE PROTEIN APPC"/>
    <property type="match status" value="1"/>
</dbReference>
<dbReference type="InterPro" id="IPR050366">
    <property type="entry name" value="BP-dependent_transpt_permease"/>
</dbReference>
<proteinExistence type="inferred from homology"/>
<dbReference type="GO" id="GO:0005886">
    <property type="term" value="C:plasma membrane"/>
    <property type="evidence" value="ECO:0007669"/>
    <property type="project" value="UniProtKB-SubCell"/>
</dbReference>
<accession>A0A4R6UIT6</accession>
<dbReference type="CDD" id="cd06261">
    <property type="entry name" value="TM_PBP2"/>
    <property type="match status" value="1"/>
</dbReference>
<dbReference type="EMBL" id="SNYM01000012">
    <property type="protein sequence ID" value="TDQ46808.1"/>
    <property type="molecule type" value="Genomic_DNA"/>
</dbReference>
<dbReference type="Pfam" id="PF12911">
    <property type="entry name" value="OppC_N"/>
    <property type="match status" value="1"/>
</dbReference>
<dbReference type="Pfam" id="PF00528">
    <property type="entry name" value="BPD_transp_1"/>
    <property type="match status" value="1"/>
</dbReference>
<evidence type="ECO:0000313" key="12">
    <source>
        <dbReference type="Proteomes" id="UP000295375"/>
    </source>
</evidence>
<comment type="subcellular location">
    <subcellularLocation>
        <location evidence="1">Cell inner membrane</location>
        <topology evidence="1">Multi-pass membrane protein</topology>
    </subcellularLocation>
    <subcellularLocation>
        <location evidence="9">Cell membrane</location>
        <topology evidence="9">Multi-pass membrane protein</topology>
    </subcellularLocation>
</comment>
<evidence type="ECO:0000256" key="2">
    <source>
        <dbReference type="ARBA" id="ARBA00022448"/>
    </source>
</evidence>
<feature type="domain" description="ABC transmembrane type-1" evidence="10">
    <location>
        <begin position="81"/>
        <end position="270"/>
    </location>
</feature>
<keyword evidence="7 9" id="KW-0472">Membrane</keyword>
<evidence type="ECO:0000256" key="3">
    <source>
        <dbReference type="ARBA" id="ARBA00022475"/>
    </source>
</evidence>
<gene>
    <name evidence="11" type="ORF">EV696_11270</name>
</gene>
<dbReference type="Gene3D" id="1.10.3720.10">
    <property type="entry name" value="MetI-like"/>
    <property type="match status" value="1"/>
</dbReference>
<dbReference type="PROSITE" id="PS50928">
    <property type="entry name" value="ABC_TM1"/>
    <property type="match status" value="1"/>
</dbReference>
<dbReference type="RefSeq" id="WP_133591560.1">
    <property type="nucleotide sequence ID" value="NZ_CP037953.1"/>
</dbReference>
<keyword evidence="6 9" id="KW-1133">Transmembrane helix</keyword>
<feature type="transmembrane region" description="Helical" evidence="9">
    <location>
        <begin position="202"/>
        <end position="227"/>
    </location>
</feature>
<dbReference type="InterPro" id="IPR000515">
    <property type="entry name" value="MetI-like"/>
</dbReference>
<name>A0A4R6UIT6_9GAMM</name>
<dbReference type="InterPro" id="IPR025966">
    <property type="entry name" value="OppC_N"/>
</dbReference>
<keyword evidence="3" id="KW-1003">Cell membrane</keyword>
<evidence type="ECO:0000256" key="6">
    <source>
        <dbReference type="ARBA" id="ARBA00022989"/>
    </source>
</evidence>
<organism evidence="11 12">
    <name type="scientific">Permianibacter aggregans</name>
    <dbReference type="NCBI Taxonomy" id="1510150"/>
    <lineage>
        <taxon>Bacteria</taxon>
        <taxon>Pseudomonadati</taxon>
        <taxon>Pseudomonadota</taxon>
        <taxon>Gammaproteobacteria</taxon>
        <taxon>Pseudomonadales</taxon>
        <taxon>Pseudomonadaceae</taxon>
        <taxon>Permianibacter</taxon>
    </lineage>
</organism>
<dbReference type="Proteomes" id="UP000295375">
    <property type="component" value="Unassembled WGS sequence"/>
</dbReference>
<sequence>MYVSLWSRFANKPFALPSLFLLLAITLLAVLGRWLAPFDPTLVHENAVLLPPFWMESGQTSFVLGTDDLGRDMLSRLIHGARLTMGSASIAVLAAGLVGWLLGSIAAFLPNWVVVLPNRFMDTLLALPSLLLAVLMAVAFGTSIFTGIAAVALALAPHFYRVTYQSIKNESSREYVAAARLDGADGFSIYFQTLMPNIAVPLIVQLTLAFSAAILDIAALGFLGLAATGAIPEWGNLLSSAHDFIQIAPWTVALPGLAILLTVLCVNIVGGALRASLDPKGVQR</sequence>
<comment type="caution">
    <text evidence="11">The sequence shown here is derived from an EMBL/GenBank/DDBJ whole genome shotgun (WGS) entry which is preliminary data.</text>
</comment>
<evidence type="ECO:0000259" key="10">
    <source>
        <dbReference type="PROSITE" id="PS50928"/>
    </source>
</evidence>
<comment type="similarity">
    <text evidence="8">Belongs to the binding-protein-dependent transport system permease family. OppBC subfamily.</text>
</comment>
<feature type="transmembrane region" description="Helical" evidence="9">
    <location>
        <begin position="14"/>
        <end position="36"/>
    </location>
</feature>
<reference evidence="11 12" key="1">
    <citation type="submission" date="2019-03" db="EMBL/GenBank/DDBJ databases">
        <title>Genomic Encyclopedia of Type Strains, Phase IV (KMG-IV): sequencing the most valuable type-strain genomes for metagenomic binning, comparative biology and taxonomic classification.</title>
        <authorList>
            <person name="Goeker M."/>
        </authorList>
    </citation>
    <scope>NUCLEOTIDE SEQUENCE [LARGE SCALE GENOMIC DNA]</scope>
    <source>
        <strain evidence="11 12">DSM 103792</strain>
    </source>
</reference>
<keyword evidence="5 9" id="KW-0812">Transmembrane</keyword>
<evidence type="ECO:0000256" key="4">
    <source>
        <dbReference type="ARBA" id="ARBA00022519"/>
    </source>
</evidence>
<feature type="transmembrane region" description="Helical" evidence="9">
    <location>
        <begin position="129"/>
        <end position="156"/>
    </location>
</feature>